<dbReference type="AlphaFoldDB" id="A0A4Y5Z6N3"/>
<dbReference type="RefSeq" id="WP_139984759.1">
    <property type="nucleotide sequence ID" value="NZ_CP041046.1"/>
</dbReference>
<accession>A0A4Y5Z6N3</accession>
<evidence type="ECO:0000313" key="2">
    <source>
        <dbReference type="EMBL" id="QDE40834.1"/>
    </source>
</evidence>
<dbReference type="KEGG" id="lpy:FIV34_17270"/>
<dbReference type="PROSITE" id="PS51257">
    <property type="entry name" value="PROKAR_LIPOPROTEIN"/>
    <property type="match status" value="1"/>
</dbReference>
<evidence type="ECO:0000256" key="1">
    <source>
        <dbReference type="SAM" id="Phobius"/>
    </source>
</evidence>
<dbReference type="Proteomes" id="UP000316093">
    <property type="component" value="Chromosome"/>
</dbReference>
<evidence type="ECO:0000313" key="3">
    <source>
        <dbReference type="Proteomes" id="UP000316093"/>
    </source>
</evidence>
<feature type="transmembrane region" description="Helical" evidence="1">
    <location>
        <begin position="42"/>
        <end position="60"/>
    </location>
</feature>
<gene>
    <name evidence="2" type="ORF">FIV34_17270</name>
</gene>
<reference evidence="2 3" key="1">
    <citation type="submission" date="2019-06" db="EMBL/GenBank/DDBJ databases">
        <title>A complete genome sequence for Luteibacter pinisoli MAH-14.</title>
        <authorList>
            <person name="Baltrus D.A."/>
        </authorList>
    </citation>
    <scope>NUCLEOTIDE SEQUENCE [LARGE SCALE GENOMIC DNA]</scope>
    <source>
        <strain evidence="2 3">MAH-14</strain>
    </source>
</reference>
<keyword evidence="3" id="KW-1185">Reference proteome</keyword>
<keyword evidence="1" id="KW-1133">Transmembrane helix</keyword>
<dbReference type="OrthoDB" id="185963at2"/>
<proteinExistence type="predicted"/>
<evidence type="ECO:0008006" key="4">
    <source>
        <dbReference type="Google" id="ProtNLM"/>
    </source>
</evidence>
<name>A0A4Y5Z6N3_9GAMM</name>
<sequence length="168" mass="18570">MMLRAMVPLLMLVACLLSQYFFPGKTGTPDGKHAEFRIGRGIRVFAWIAGIAMIVWLALLTPSHSSHAIRDALESSVFAGAFAMGGVWADKYALTFWDDHLTYGAFNASRIDYKDILSAAVEVFGRRSRYLVVRTATRRFKISGSIHPLQDAVWMLESKMKAAKGGGP</sequence>
<dbReference type="EMBL" id="CP041046">
    <property type="protein sequence ID" value="QDE40834.1"/>
    <property type="molecule type" value="Genomic_DNA"/>
</dbReference>
<organism evidence="2 3">
    <name type="scientific">Luteibacter pinisoli</name>
    <dbReference type="NCBI Taxonomy" id="2589080"/>
    <lineage>
        <taxon>Bacteria</taxon>
        <taxon>Pseudomonadati</taxon>
        <taxon>Pseudomonadota</taxon>
        <taxon>Gammaproteobacteria</taxon>
        <taxon>Lysobacterales</taxon>
        <taxon>Rhodanobacteraceae</taxon>
        <taxon>Luteibacter</taxon>
    </lineage>
</organism>
<keyword evidence="1" id="KW-0472">Membrane</keyword>
<protein>
    <recommendedName>
        <fullName evidence="4">DUF5673 domain-containing protein</fullName>
    </recommendedName>
</protein>
<keyword evidence="1" id="KW-0812">Transmembrane</keyword>